<reference evidence="1" key="1">
    <citation type="submission" date="2018-02" db="EMBL/GenBank/DDBJ databases">
        <title>Rhizophora mucronata_Transcriptome.</title>
        <authorList>
            <person name="Meera S.P."/>
            <person name="Sreeshan A."/>
            <person name="Augustine A."/>
        </authorList>
    </citation>
    <scope>NUCLEOTIDE SEQUENCE</scope>
    <source>
        <tissue evidence="1">Leaf</tissue>
    </source>
</reference>
<proteinExistence type="predicted"/>
<sequence length="29" mass="3348">MMNHYQWMYGSMLFSDSSNSTLVINYGIG</sequence>
<organism evidence="1">
    <name type="scientific">Rhizophora mucronata</name>
    <name type="common">Asiatic mangrove</name>
    <dbReference type="NCBI Taxonomy" id="61149"/>
    <lineage>
        <taxon>Eukaryota</taxon>
        <taxon>Viridiplantae</taxon>
        <taxon>Streptophyta</taxon>
        <taxon>Embryophyta</taxon>
        <taxon>Tracheophyta</taxon>
        <taxon>Spermatophyta</taxon>
        <taxon>Magnoliopsida</taxon>
        <taxon>eudicotyledons</taxon>
        <taxon>Gunneridae</taxon>
        <taxon>Pentapetalae</taxon>
        <taxon>rosids</taxon>
        <taxon>fabids</taxon>
        <taxon>Malpighiales</taxon>
        <taxon>Rhizophoraceae</taxon>
        <taxon>Rhizophora</taxon>
    </lineage>
</organism>
<accession>A0A2P2NE21</accession>
<dbReference type="EMBL" id="GGEC01060176">
    <property type="protein sequence ID" value="MBX40660.1"/>
    <property type="molecule type" value="Transcribed_RNA"/>
</dbReference>
<dbReference type="AlphaFoldDB" id="A0A2P2NE21"/>
<name>A0A2P2NE21_RHIMU</name>
<protein>
    <submittedName>
        <fullName evidence="1">Uncharacterized protein</fullName>
    </submittedName>
</protein>
<evidence type="ECO:0000313" key="1">
    <source>
        <dbReference type="EMBL" id="MBX40660.1"/>
    </source>
</evidence>